<keyword evidence="4" id="KW-1185">Reference proteome</keyword>
<name>A0ABZ3FQ99_9ACTN</name>
<reference evidence="3 4" key="1">
    <citation type="submission" date="2024-04" db="EMBL/GenBank/DDBJ databases">
        <title>Isolation of an actinomycete strain from pig manure.</title>
        <authorList>
            <person name="Gong T."/>
            <person name="Yu Z."/>
            <person name="An M."/>
            <person name="Wei C."/>
            <person name="Yang W."/>
            <person name="Liu L."/>
        </authorList>
    </citation>
    <scope>NUCLEOTIDE SEQUENCE [LARGE SCALE GENOMIC DNA]</scope>
    <source>
        <strain evidence="3 4">ZF39</strain>
    </source>
</reference>
<dbReference type="EMBL" id="CP154795">
    <property type="protein sequence ID" value="XAN08266.1"/>
    <property type="molecule type" value="Genomic_DNA"/>
</dbReference>
<accession>A0ABZ3FQ99</accession>
<dbReference type="RefSeq" id="WP_425309721.1">
    <property type="nucleotide sequence ID" value="NZ_CP154795.1"/>
</dbReference>
<protein>
    <submittedName>
        <fullName evidence="3">MaoC/PaaZ C-terminal domain-containing protein</fullName>
    </submittedName>
</protein>
<evidence type="ECO:0000256" key="1">
    <source>
        <dbReference type="ARBA" id="ARBA00005254"/>
    </source>
</evidence>
<dbReference type="InterPro" id="IPR029069">
    <property type="entry name" value="HotDog_dom_sf"/>
</dbReference>
<dbReference type="Proteomes" id="UP001442841">
    <property type="component" value="Chromosome"/>
</dbReference>
<gene>
    <name evidence="3" type="ORF">AADG42_13465</name>
</gene>
<proteinExistence type="inferred from homology"/>
<organism evidence="3 4">
    <name type="scientific">Ammonicoccus fulvus</name>
    <dbReference type="NCBI Taxonomy" id="3138240"/>
    <lineage>
        <taxon>Bacteria</taxon>
        <taxon>Bacillati</taxon>
        <taxon>Actinomycetota</taxon>
        <taxon>Actinomycetes</taxon>
        <taxon>Propionibacteriales</taxon>
        <taxon>Propionibacteriaceae</taxon>
        <taxon>Ammonicoccus</taxon>
    </lineage>
</organism>
<dbReference type="PANTHER" id="PTHR43841">
    <property type="entry name" value="3-HYDROXYACYL-THIOESTER DEHYDRATASE HTDX-RELATED"/>
    <property type="match status" value="1"/>
</dbReference>
<dbReference type="InterPro" id="IPR002539">
    <property type="entry name" value="MaoC-like_dom"/>
</dbReference>
<dbReference type="Pfam" id="PF01575">
    <property type="entry name" value="MaoC_dehydratas"/>
    <property type="match status" value="1"/>
</dbReference>
<dbReference type="SUPFAM" id="SSF54637">
    <property type="entry name" value="Thioesterase/thiol ester dehydrase-isomerase"/>
    <property type="match status" value="2"/>
</dbReference>
<evidence type="ECO:0000313" key="3">
    <source>
        <dbReference type="EMBL" id="XAN08266.1"/>
    </source>
</evidence>
<evidence type="ECO:0000313" key="4">
    <source>
        <dbReference type="Proteomes" id="UP001442841"/>
    </source>
</evidence>
<comment type="similarity">
    <text evidence="1">Belongs to the enoyl-CoA hydratase/isomerase family.</text>
</comment>
<evidence type="ECO:0000259" key="2">
    <source>
        <dbReference type="Pfam" id="PF01575"/>
    </source>
</evidence>
<dbReference type="Gene3D" id="3.10.129.10">
    <property type="entry name" value="Hotdog Thioesterase"/>
    <property type="match status" value="1"/>
</dbReference>
<feature type="domain" description="MaoC-like" evidence="2">
    <location>
        <begin position="192"/>
        <end position="259"/>
    </location>
</feature>
<dbReference type="PANTHER" id="PTHR43841:SF1">
    <property type="entry name" value="3-HYDROXYACYL-THIOESTER DEHYDRATASE X"/>
    <property type="match status" value="1"/>
</dbReference>
<sequence>MSNSSAAHEVQLTESPNLAREFARAAFTSGSRPGAMGTVPDTVLKLATTIDREQLFGYQKLCGFTPADLLPPTFPHLLGFPLQAKLMAAPGFPLPMAGLVHLRNEMVQHVELFAQDNPVVTVFAENLAPHPKGVTVDLVTRVEVDSTLAWESRSTYLRRGPAAESAAAEDEVPGVPEGLPVAKWRLPADLGRKYAAVSGDVNPIHLHPWGARMFGFKRAIAHGMWTYARTLSALGPRVLGPGESVVWFRKPVSLPSTVTLVRRPDGEDGIVAALVSSGADPKPHLITRWQRG</sequence>